<evidence type="ECO:0000256" key="4">
    <source>
        <dbReference type="SAM" id="MobiDB-lite"/>
    </source>
</evidence>
<gene>
    <name evidence="7" type="ORF">PHACADRAFT_252509</name>
</gene>
<dbReference type="GO" id="GO:0005737">
    <property type="term" value="C:cytoplasm"/>
    <property type="evidence" value="ECO:0007669"/>
    <property type="project" value="UniProtKB-SubCell"/>
</dbReference>
<evidence type="ECO:0000313" key="8">
    <source>
        <dbReference type="Proteomes" id="UP000008370"/>
    </source>
</evidence>
<evidence type="ECO:0000256" key="2">
    <source>
        <dbReference type="ARBA" id="ARBA00009069"/>
    </source>
</evidence>
<dbReference type="RefSeq" id="XP_007393617.1">
    <property type="nucleotide sequence ID" value="XM_007393555.1"/>
</dbReference>
<evidence type="ECO:0008006" key="9">
    <source>
        <dbReference type="Google" id="ProtNLM"/>
    </source>
</evidence>
<feature type="domain" description="Svf1-like N-terminal" evidence="5">
    <location>
        <begin position="50"/>
        <end position="221"/>
    </location>
</feature>
<dbReference type="EMBL" id="JH930470">
    <property type="protein sequence ID" value="EKM58298.1"/>
    <property type="molecule type" value="Genomic_DNA"/>
</dbReference>
<evidence type="ECO:0000259" key="5">
    <source>
        <dbReference type="Pfam" id="PF08622"/>
    </source>
</evidence>
<protein>
    <recommendedName>
        <fullName evidence="9">Oxidative stress survival Svf1-like protein</fullName>
    </recommendedName>
</protein>
<feature type="domain" description="Svf1-like C-terminal" evidence="6">
    <location>
        <begin position="223"/>
        <end position="423"/>
    </location>
</feature>
<evidence type="ECO:0000313" key="7">
    <source>
        <dbReference type="EMBL" id="EKM58298.1"/>
    </source>
</evidence>
<dbReference type="InterPro" id="IPR051385">
    <property type="entry name" value="Ceramide-binding_SVF1"/>
</dbReference>
<dbReference type="Pfam" id="PF08622">
    <property type="entry name" value="Svf1"/>
    <property type="match status" value="1"/>
</dbReference>
<feature type="compositionally biased region" description="Polar residues" evidence="4">
    <location>
        <begin position="119"/>
        <end position="132"/>
    </location>
</feature>
<dbReference type="SUPFAM" id="SSF159245">
    <property type="entry name" value="AttH-like"/>
    <property type="match status" value="1"/>
</dbReference>
<dbReference type="InterPro" id="IPR013931">
    <property type="entry name" value="Svf1-like_N"/>
</dbReference>
<organism evidence="7 8">
    <name type="scientific">Phanerochaete carnosa (strain HHB-10118-sp)</name>
    <name type="common">White-rot fungus</name>
    <name type="synonym">Peniophora carnosa</name>
    <dbReference type="NCBI Taxonomy" id="650164"/>
    <lineage>
        <taxon>Eukaryota</taxon>
        <taxon>Fungi</taxon>
        <taxon>Dikarya</taxon>
        <taxon>Basidiomycota</taxon>
        <taxon>Agaricomycotina</taxon>
        <taxon>Agaricomycetes</taxon>
        <taxon>Polyporales</taxon>
        <taxon>Phanerochaetaceae</taxon>
        <taxon>Phanerochaete</taxon>
    </lineage>
</organism>
<evidence type="ECO:0000256" key="3">
    <source>
        <dbReference type="ARBA" id="ARBA00022490"/>
    </source>
</evidence>
<dbReference type="AlphaFoldDB" id="K5W379"/>
<dbReference type="KEGG" id="pco:PHACADRAFT_252509"/>
<keyword evidence="8" id="KW-1185">Reference proteome</keyword>
<dbReference type="STRING" id="650164.K5W379"/>
<reference evidence="7 8" key="1">
    <citation type="journal article" date="2012" name="BMC Genomics">
        <title>Comparative genomics of the white-rot fungi, Phanerochaete carnosa and P. chrysosporium, to elucidate the genetic basis of the distinct wood types they colonize.</title>
        <authorList>
            <person name="Suzuki H."/>
            <person name="MacDonald J."/>
            <person name="Syed K."/>
            <person name="Salamov A."/>
            <person name="Hori C."/>
            <person name="Aerts A."/>
            <person name="Henrissat B."/>
            <person name="Wiebenga A."/>
            <person name="vanKuyk P.A."/>
            <person name="Barry K."/>
            <person name="Lindquist E."/>
            <person name="LaButti K."/>
            <person name="Lapidus A."/>
            <person name="Lucas S."/>
            <person name="Coutinho P."/>
            <person name="Gong Y."/>
            <person name="Samejima M."/>
            <person name="Mahadevan R."/>
            <person name="Abou-Zaid M."/>
            <person name="de Vries R.P."/>
            <person name="Igarashi K."/>
            <person name="Yadav J.S."/>
            <person name="Grigoriev I.V."/>
            <person name="Master E.R."/>
        </authorList>
    </citation>
    <scope>NUCLEOTIDE SEQUENCE [LARGE SCALE GENOMIC DNA]</scope>
    <source>
        <strain evidence="7 8">HHB-10118-sp</strain>
    </source>
</reference>
<evidence type="ECO:0000256" key="1">
    <source>
        <dbReference type="ARBA" id="ARBA00004496"/>
    </source>
</evidence>
<dbReference type="PANTHER" id="PTHR47107">
    <property type="entry name" value="SVF1-LIKE PROTEIN YDR222W-RELATED"/>
    <property type="match status" value="1"/>
</dbReference>
<feature type="region of interest" description="Disordered" evidence="4">
    <location>
        <begin position="111"/>
        <end position="135"/>
    </location>
</feature>
<accession>K5W379</accession>
<comment type="subcellular location">
    <subcellularLocation>
        <location evidence="1">Cytoplasm</location>
    </subcellularLocation>
</comment>
<dbReference type="Proteomes" id="UP000008370">
    <property type="component" value="Unassembled WGS sequence"/>
</dbReference>
<dbReference type="GO" id="GO:0006979">
    <property type="term" value="P:response to oxidative stress"/>
    <property type="evidence" value="ECO:0007669"/>
    <property type="project" value="InterPro"/>
</dbReference>
<evidence type="ECO:0000259" key="6">
    <source>
        <dbReference type="Pfam" id="PF17187"/>
    </source>
</evidence>
<dbReference type="GeneID" id="18915501"/>
<dbReference type="InParanoid" id="K5W379"/>
<sequence length="423" mass="45567">MFSSFFSTAPPVDPHAPNFHPVSAGRLSSELFGELEAKDTEWACPGGFAVETQIFYNFLEDGTSVLLQVIHSSVGVWYPTIQITSKIYNPNTGEKIWKSVNVANFVTPPPGLDKRSSKADQFSITHKSNPGSNEPEKYVVNANLGDDLQCSFEVSRPASVPGFKVGKGPKGGFSYFGPDLEKPDGYVVHRFWPRTALKGMIIHKGKAIEAKGPGMFVHAIQGMRPDTVAARWNFAHFQSDAHNGVSAIQMEFTTTDAYGKKGAGSGFVTTSVGSLVLGGKLAAVTSETRYPGEAQADDAEVISRAVHLRTAKDVDTGYDAPTELAFKWAAPALGGEGRVDASLQLDVGPPTAYKGLVEKVDVLAEIPYVIKTMVNYVAGTKPFVYQWFNPGTLHVTGPDSLIPGLSQGVDIEGRIYNEATFIS</sequence>
<proteinExistence type="inferred from homology"/>
<dbReference type="OrthoDB" id="2590239at2759"/>
<dbReference type="HOGENOM" id="CLU_030205_2_0_1"/>
<dbReference type="InterPro" id="IPR033394">
    <property type="entry name" value="Svf1-like_C"/>
</dbReference>
<name>K5W379_PHACS</name>
<comment type="similarity">
    <text evidence="2">Belongs to the SVF1 family.</text>
</comment>
<dbReference type="FunCoup" id="K5W379">
    <property type="interactions" value="22"/>
</dbReference>
<dbReference type="Pfam" id="PF17187">
    <property type="entry name" value="Svf1_C"/>
    <property type="match status" value="1"/>
</dbReference>
<keyword evidence="3" id="KW-0963">Cytoplasm</keyword>
<dbReference type="PANTHER" id="PTHR47107:SF1">
    <property type="entry name" value="CERAMIDE-BINDING PROTEIN SVF1-RELATED"/>
    <property type="match status" value="1"/>
</dbReference>